<proteinExistence type="predicted"/>
<protein>
    <submittedName>
        <fullName evidence="1">Uncharacterized protein</fullName>
    </submittedName>
</protein>
<dbReference type="AlphaFoldDB" id="A0A9X3YC93"/>
<dbReference type="RefSeq" id="WP_191152793.1">
    <property type="nucleotide sequence ID" value="NZ_CP060824.1"/>
</dbReference>
<evidence type="ECO:0000313" key="2">
    <source>
        <dbReference type="Proteomes" id="UP001149314"/>
    </source>
</evidence>
<accession>A0A9X3YC93</accession>
<organism evidence="1 2">
    <name type="scientific">Leclercia adecarboxylata</name>
    <dbReference type="NCBI Taxonomy" id="83655"/>
    <lineage>
        <taxon>Bacteria</taxon>
        <taxon>Pseudomonadati</taxon>
        <taxon>Pseudomonadota</taxon>
        <taxon>Gammaproteobacteria</taxon>
        <taxon>Enterobacterales</taxon>
        <taxon>Enterobacteriaceae</taxon>
        <taxon>Leclercia</taxon>
    </lineage>
</organism>
<sequence>MGLFSNNIKISDFKLQSTEPAYSNKSWTGAQIRRSTGIQYYQISFNLQFNQADRQEVLNFIAQYSQGRPFITDLGYYSQYTGNQFNTVSSTAIVNKGGSVIPCTANMLEVGTLVTFQNSTKIHRIIANTGTSITIFPALRQNVQAGEVIRYQGITGAFIIDVDCDLNLQSTNIISLQVKATEAL</sequence>
<comment type="caution">
    <text evidence="1">The sequence shown here is derived from an EMBL/GenBank/DDBJ whole genome shotgun (WGS) entry which is preliminary data.</text>
</comment>
<evidence type="ECO:0000313" key="1">
    <source>
        <dbReference type="EMBL" id="MDC6639546.1"/>
    </source>
</evidence>
<name>A0A9X3YC93_9ENTR</name>
<dbReference type="EMBL" id="JAOURS010000015">
    <property type="protein sequence ID" value="MDC6639546.1"/>
    <property type="molecule type" value="Genomic_DNA"/>
</dbReference>
<reference evidence="1" key="1">
    <citation type="journal article" date="2023" name="Genes Genomics">
        <title>Genomic insights of Leclercia adecarboxylata strains linked to an outbreak in public hospitals in Mexico.</title>
        <authorList>
            <person name="Barrios-Villa E."/>
            <person name="Pacheco-Flores B."/>
            <person name="Lozano-Zarain P."/>
            <person name="Del Campo-Ortega R."/>
            <person name="de Jesus Ascencio-Montiel I."/>
            <person name="Gonzalez-Leon M."/>
            <person name="Camorlinga-Ponce M."/>
            <person name="Gaytan Cervantes F.J."/>
            <person name="Gonzalez Torres C."/>
            <person name="Aguilar E."/>
            <person name="Gonzalez Ibarra J."/>
            <person name="Torres Lopez F.J."/>
            <person name="Rosas-Vargas H."/>
            <person name="Gonzalez-Bonilla C.R."/>
            <person name="Del Carmen Rocha-Gracia R."/>
        </authorList>
    </citation>
    <scope>NUCLEOTIDE SEQUENCE</scope>
    <source>
        <strain evidence="1">Lac40</strain>
    </source>
</reference>
<gene>
    <name evidence="1" type="ORF">OEZ79_14985</name>
</gene>
<dbReference type="Proteomes" id="UP001149314">
    <property type="component" value="Unassembled WGS sequence"/>
</dbReference>